<evidence type="ECO:0000259" key="8">
    <source>
        <dbReference type="PROSITE" id="PS50059"/>
    </source>
</evidence>
<dbReference type="Gene3D" id="3.10.50.40">
    <property type="match status" value="1"/>
</dbReference>
<dbReference type="InterPro" id="IPR001179">
    <property type="entry name" value="PPIase_FKBP_dom"/>
</dbReference>
<feature type="region of interest" description="Disordered" evidence="7">
    <location>
        <begin position="1"/>
        <end position="22"/>
    </location>
</feature>
<evidence type="ECO:0000256" key="7">
    <source>
        <dbReference type="SAM" id="MobiDB-lite"/>
    </source>
</evidence>
<sequence>MGVQKTTLQEGTGPIPKPGQQVTIQYTGYLKDTTKPDNKGEKFDSSVGRGPFVVQIGTGQVIKGWDEGVTTMKQGEKATLDITSGFPGHIPPNASLIFDVELQKVQ</sequence>
<dbReference type="GO" id="GO:0005737">
    <property type="term" value="C:cytoplasm"/>
    <property type="evidence" value="ECO:0007669"/>
    <property type="project" value="TreeGrafter"/>
</dbReference>
<dbReference type="GO" id="GO:0003755">
    <property type="term" value="F:peptidyl-prolyl cis-trans isomerase activity"/>
    <property type="evidence" value="ECO:0007669"/>
    <property type="project" value="UniProtKB-KW"/>
</dbReference>
<dbReference type="GeneID" id="43597042"/>
<evidence type="ECO:0000256" key="4">
    <source>
        <dbReference type="ARBA" id="ARBA00023235"/>
    </source>
</evidence>
<keyword evidence="3 6" id="KW-0697">Rotamase</keyword>
<dbReference type="AlphaFoldDB" id="A0A370TWE6"/>
<keyword evidence="10" id="KW-1185">Reference proteome</keyword>
<gene>
    <name evidence="9" type="ORF">BP5553_04193</name>
</gene>
<dbReference type="InterPro" id="IPR050689">
    <property type="entry name" value="FKBP-type_PPIase"/>
</dbReference>
<dbReference type="EC" id="5.2.1.8" evidence="2 6"/>
<proteinExistence type="inferred from homology"/>
<dbReference type="OrthoDB" id="1902587at2759"/>
<dbReference type="Proteomes" id="UP000254866">
    <property type="component" value="Unassembled WGS sequence"/>
</dbReference>
<evidence type="ECO:0000256" key="3">
    <source>
        <dbReference type="ARBA" id="ARBA00023110"/>
    </source>
</evidence>
<name>A0A370TWE6_9HELO</name>
<feature type="domain" description="PPIase FKBP-type" evidence="8">
    <location>
        <begin position="19"/>
        <end position="106"/>
    </location>
</feature>
<evidence type="ECO:0000256" key="6">
    <source>
        <dbReference type="PROSITE-ProRule" id="PRU00277"/>
    </source>
</evidence>
<dbReference type="PROSITE" id="PS50059">
    <property type="entry name" value="FKBP_PPIASE"/>
    <property type="match status" value="1"/>
</dbReference>
<dbReference type="Pfam" id="PF00254">
    <property type="entry name" value="FKBP_C"/>
    <property type="match status" value="1"/>
</dbReference>
<dbReference type="InterPro" id="IPR046357">
    <property type="entry name" value="PPIase_dom_sf"/>
</dbReference>
<keyword evidence="4 6" id="KW-0413">Isomerase</keyword>
<comment type="catalytic activity">
    <reaction evidence="1 6">
        <text>[protein]-peptidylproline (omega=180) = [protein]-peptidylproline (omega=0)</text>
        <dbReference type="Rhea" id="RHEA:16237"/>
        <dbReference type="Rhea" id="RHEA-COMP:10747"/>
        <dbReference type="Rhea" id="RHEA-COMP:10748"/>
        <dbReference type="ChEBI" id="CHEBI:83833"/>
        <dbReference type="ChEBI" id="CHEBI:83834"/>
        <dbReference type="EC" id="5.2.1.8"/>
    </reaction>
</comment>
<dbReference type="SUPFAM" id="SSF54534">
    <property type="entry name" value="FKBP-like"/>
    <property type="match status" value="1"/>
</dbReference>
<evidence type="ECO:0000256" key="2">
    <source>
        <dbReference type="ARBA" id="ARBA00013194"/>
    </source>
</evidence>
<organism evidence="9 10">
    <name type="scientific">Venustampulla echinocandica</name>
    <dbReference type="NCBI Taxonomy" id="2656787"/>
    <lineage>
        <taxon>Eukaryota</taxon>
        <taxon>Fungi</taxon>
        <taxon>Dikarya</taxon>
        <taxon>Ascomycota</taxon>
        <taxon>Pezizomycotina</taxon>
        <taxon>Leotiomycetes</taxon>
        <taxon>Helotiales</taxon>
        <taxon>Pleuroascaceae</taxon>
        <taxon>Venustampulla</taxon>
    </lineage>
</organism>
<accession>A0A370TWE6</accession>
<evidence type="ECO:0000313" key="10">
    <source>
        <dbReference type="Proteomes" id="UP000254866"/>
    </source>
</evidence>
<comment type="caution">
    <text evidence="9">The sequence shown here is derived from an EMBL/GenBank/DDBJ whole genome shotgun (WGS) entry which is preliminary data.</text>
</comment>
<dbReference type="STRING" id="2656787.A0A370TWE6"/>
<feature type="compositionally biased region" description="Polar residues" evidence="7">
    <location>
        <begin position="1"/>
        <end position="10"/>
    </location>
</feature>
<dbReference type="PANTHER" id="PTHR10516">
    <property type="entry name" value="PEPTIDYL-PROLYL CIS-TRANS ISOMERASE"/>
    <property type="match status" value="1"/>
</dbReference>
<dbReference type="EMBL" id="NPIC01000002">
    <property type="protein sequence ID" value="RDL39853.1"/>
    <property type="molecule type" value="Genomic_DNA"/>
</dbReference>
<evidence type="ECO:0000256" key="1">
    <source>
        <dbReference type="ARBA" id="ARBA00000971"/>
    </source>
</evidence>
<dbReference type="RefSeq" id="XP_031872509.1">
    <property type="nucleotide sequence ID" value="XM_032012816.1"/>
</dbReference>
<evidence type="ECO:0000313" key="9">
    <source>
        <dbReference type="EMBL" id="RDL39853.1"/>
    </source>
</evidence>
<protein>
    <recommendedName>
        <fullName evidence="2 6">peptidylprolyl isomerase</fullName>
        <ecNumber evidence="2 6">5.2.1.8</ecNumber>
    </recommendedName>
</protein>
<dbReference type="PANTHER" id="PTHR10516:SF443">
    <property type="entry name" value="FK506-BINDING PROTEIN 59-RELATED"/>
    <property type="match status" value="1"/>
</dbReference>
<comment type="similarity">
    <text evidence="5">Belongs to the FKBP-type PPIase family. FKBP1 subfamily.</text>
</comment>
<reference evidence="9 10" key="1">
    <citation type="journal article" date="2018" name="IMA Fungus">
        <title>IMA Genome-F 9: Draft genome sequence of Annulohypoxylon stygium, Aspergillus mulundensis, Berkeleyomyces basicola (syn. Thielaviopsis basicola), Ceratocystis smalleyi, two Cercospora beticola strains, Coleophoma cylindrospora, Fusarium fracticaudum, Phialophora cf. hyalina, and Morchella septimelata.</title>
        <authorList>
            <person name="Wingfield B.D."/>
            <person name="Bills G.F."/>
            <person name="Dong Y."/>
            <person name="Huang W."/>
            <person name="Nel W.J."/>
            <person name="Swalarsk-Parry B.S."/>
            <person name="Vaghefi N."/>
            <person name="Wilken P.M."/>
            <person name="An Z."/>
            <person name="de Beer Z.W."/>
            <person name="De Vos L."/>
            <person name="Chen L."/>
            <person name="Duong T.A."/>
            <person name="Gao Y."/>
            <person name="Hammerbacher A."/>
            <person name="Kikkert J.R."/>
            <person name="Li Y."/>
            <person name="Li H."/>
            <person name="Li K."/>
            <person name="Li Q."/>
            <person name="Liu X."/>
            <person name="Ma X."/>
            <person name="Naidoo K."/>
            <person name="Pethybridge S.J."/>
            <person name="Sun J."/>
            <person name="Steenkamp E.T."/>
            <person name="van der Nest M.A."/>
            <person name="van Wyk S."/>
            <person name="Wingfield M.J."/>
            <person name="Xiong C."/>
            <person name="Yue Q."/>
            <person name="Zhang X."/>
        </authorList>
    </citation>
    <scope>NUCLEOTIDE SEQUENCE [LARGE SCALE GENOMIC DNA]</scope>
    <source>
        <strain evidence="9 10">BP 5553</strain>
    </source>
</reference>
<evidence type="ECO:0000256" key="5">
    <source>
        <dbReference type="ARBA" id="ARBA00038106"/>
    </source>
</evidence>